<proteinExistence type="predicted"/>
<sequence>MRSAIVIGGGISGLAAAWELRKHADVTVLESAPRVGGQLRSVYVAGVPVDVGAEVLTAEQPEALALARDVGLADALREPADAALCIWSDGALRPLPARQVRGIPAEPAALTGTGLLSDDGINRLSQEEALPAHGLEGDVPVAEYLAGRIGREAVDRLVDPLLGARGGGLADRLSLRAALPRLAAVARRGGSVVREVRATLSTAPSPATAAYGVDGGLGRLPQAVATASGARVLTETRAHEVRRTPAGRWRVLATTGDGPLVMETDAVICALPAGPAAALLRPHAPVAEAGLAGVRHAGTAVVTLAFARATMPRRPPEGNGYVVPPIERRATREVTFLSNKWRHVDDAEPGLFLLRASLGHIGEEHRLAVPDRHLIRSAVVELRLAVGALGEPVAARVTRWENALPQFDVGHGERIDTIRAALKALPGLDVCGAAYAGMDVASCVASGRAAALRVVAGAAY</sequence>
<organism evidence="1 2">
    <name type="scientific">Streptomyces citrinus</name>
    <dbReference type="NCBI Taxonomy" id="3118173"/>
    <lineage>
        <taxon>Bacteria</taxon>
        <taxon>Bacillati</taxon>
        <taxon>Actinomycetota</taxon>
        <taxon>Actinomycetes</taxon>
        <taxon>Kitasatosporales</taxon>
        <taxon>Streptomycetaceae</taxon>
        <taxon>Streptomyces</taxon>
    </lineage>
</organism>
<gene>
    <name evidence="1" type="primary">hemG</name>
    <name evidence="1" type="ORF">V2W30_26070</name>
</gene>
<keyword evidence="1" id="KW-0560">Oxidoreductase</keyword>
<dbReference type="EMBL" id="CP146022">
    <property type="protein sequence ID" value="WWQ66456.1"/>
    <property type="molecule type" value="Genomic_DNA"/>
</dbReference>
<reference evidence="1" key="1">
    <citation type="journal article" date="2025" name="Int. J. Syst. Evol. Microbiol.">
        <title>Streptomyces citrinus sp. nov., with yellow diffusible pigment.</title>
        <authorList>
            <person name="He Y."/>
            <person name="Yang E."/>
            <person name="Xu J."/>
            <person name="Sun Y."/>
            <person name="Sun L."/>
        </authorList>
    </citation>
    <scope>NUCLEOTIDE SEQUENCE</scope>
    <source>
        <strain evidence="1">Q6</strain>
    </source>
</reference>
<dbReference type="EC" id="1.3.3.4" evidence="1"/>
<protein>
    <submittedName>
        <fullName evidence="1">Protoporphyrinogen oxidase</fullName>
        <ecNumber evidence="1">1.3.3.4</ecNumber>
    </submittedName>
</protein>
<evidence type="ECO:0000313" key="2">
    <source>
        <dbReference type="Proteomes" id="UP001432251"/>
    </source>
</evidence>
<accession>A0ACD5AGU4</accession>
<evidence type="ECO:0000313" key="1">
    <source>
        <dbReference type="EMBL" id="WWQ66456.1"/>
    </source>
</evidence>
<dbReference type="Proteomes" id="UP001432251">
    <property type="component" value="Chromosome"/>
</dbReference>
<keyword evidence="2" id="KW-1185">Reference proteome</keyword>
<name>A0ACD5AGU4_9ACTN</name>